<dbReference type="Proteomes" id="UP000322873">
    <property type="component" value="Unassembled WGS sequence"/>
</dbReference>
<dbReference type="GO" id="GO:0050295">
    <property type="term" value="F:steryl-beta-glucosidase activity"/>
    <property type="evidence" value="ECO:0007669"/>
    <property type="project" value="TreeGrafter"/>
</dbReference>
<dbReference type="GO" id="GO:1904462">
    <property type="term" value="P:ergosteryl 3-beta-D-glucoside catabolic process"/>
    <property type="evidence" value="ECO:0007669"/>
    <property type="project" value="TreeGrafter"/>
</dbReference>
<accession>A0A5M9JBG2</accession>
<sequence length="72" mass="8250">MSPLRLTIENGLFRDSHGREVTLRGINMAGDAKYPSNPDQPSHIPKDFYDGDHVDFHSRPFPEKTHIFISQD</sequence>
<comment type="caution">
    <text evidence="1">The sequence shown here is derived from an EMBL/GenBank/DDBJ whole genome shotgun (WGS) entry which is preliminary data.</text>
</comment>
<protein>
    <submittedName>
        <fullName evidence="1">Uncharacterized protein</fullName>
    </submittedName>
</protein>
<evidence type="ECO:0000313" key="1">
    <source>
        <dbReference type="EMBL" id="KAA8566591.1"/>
    </source>
</evidence>
<reference evidence="1 2" key="1">
    <citation type="submission" date="2019-06" db="EMBL/GenBank/DDBJ databases">
        <title>Genome Sequence of the Brown Rot Fungal Pathogen Monilinia fructicola.</title>
        <authorList>
            <person name="De Miccolis Angelini R.M."/>
            <person name="Landi L."/>
            <person name="Abate D."/>
            <person name="Pollastro S."/>
            <person name="Romanazzi G."/>
            <person name="Faretra F."/>
        </authorList>
    </citation>
    <scope>NUCLEOTIDE SEQUENCE [LARGE SCALE GENOMIC DNA]</scope>
    <source>
        <strain evidence="1 2">Mfrc123</strain>
    </source>
</reference>
<gene>
    <name evidence="1" type="ORF">EYC84_009137</name>
</gene>
<name>A0A5M9JBG2_MONFR</name>
<dbReference type="VEuPathDB" id="FungiDB:MFRU_042g00750"/>
<dbReference type="EMBL" id="VICG01000012">
    <property type="protein sequence ID" value="KAA8566591.1"/>
    <property type="molecule type" value="Genomic_DNA"/>
</dbReference>
<keyword evidence="2" id="KW-1185">Reference proteome</keyword>
<organism evidence="1 2">
    <name type="scientific">Monilinia fructicola</name>
    <name type="common">Brown rot fungus</name>
    <name type="synonym">Ciboria fructicola</name>
    <dbReference type="NCBI Taxonomy" id="38448"/>
    <lineage>
        <taxon>Eukaryota</taxon>
        <taxon>Fungi</taxon>
        <taxon>Dikarya</taxon>
        <taxon>Ascomycota</taxon>
        <taxon>Pezizomycotina</taxon>
        <taxon>Leotiomycetes</taxon>
        <taxon>Helotiales</taxon>
        <taxon>Sclerotiniaceae</taxon>
        <taxon>Monilinia</taxon>
    </lineage>
</organism>
<evidence type="ECO:0000313" key="2">
    <source>
        <dbReference type="Proteomes" id="UP000322873"/>
    </source>
</evidence>
<dbReference type="InterPro" id="IPR052066">
    <property type="entry name" value="Glycosphingolipid_Hydrolases"/>
</dbReference>
<dbReference type="PANTHER" id="PTHR31308">
    <property type="match status" value="1"/>
</dbReference>
<dbReference type="AlphaFoldDB" id="A0A5M9JBG2"/>
<dbReference type="PANTHER" id="PTHR31308:SF5">
    <property type="entry name" value="ERGOSTERYL-BETA-GLUCOSIDASE"/>
    <property type="match status" value="1"/>
</dbReference>
<proteinExistence type="predicted"/>